<dbReference type="OrthoDB" id="409725at2759"/>
<reference evidence="2 3" key="1">
    <citation type="journal article" date="2020" name="Nat. Food">
        <title>A phased Vanilla planifolia genome enables genetic improvement of flavour and production.</title>
        <authorList>
            <person name="Hasing T."/>
            <person name="Tang H."/>
            <person name="Brym M."/>
            <person name="Khazi F."/>
            <person name="Huang T."/>
            <person name="Chambers A.H."/>
        </authorList>
    </citation>
    <scope>NUCLEOTIDE SEQUENCE [LARGE SCALE GENOMIC DNA]</scope>
    <source>
        <tissue evidence="2">Leaf</tissue>
    </source>
</reference>
<sequence>MGDKQKEKGGGERWKAAILNLSEMSANLESLQKILSKKAVFVDEETFSKASLITEQARNIKALEQRVETLERELDAAISSAARARSEKRLAEAAQRAAELCTQNVTKELENTTSFLIRGESATSPSHGYEQTHYLLSKEWVVGLAAEGARVLWATFLGVAKLQNLQMTIRSLLLIHLQHQLTVANSFLLASQEALQTITSEQMARTLGILLQTDLQPRCMLLQEAVPPSITFLAMTSDGWHPVRAVVII</sequence>
<protein>
    <submittedName>
        <fullName evidence="2">Uncharacterized protein</fullName>
    </submittedName>
</protein>
<gene>
    <name evidence="2" type="ORF">HPP92_024935</name>
</gene>
<comment type="caution">
    <text evidence="2">The sequence shown here is derived from an EMBL/GenBank/DDBJ whole genome shotgun (WGS) entry which is preliminary data.</text>
</comment>
<keyword evidence="1" id="KW-0175">Coiled coil</keyword>
<dbReference type="PANTHER" id="PTHR36080:SF1">
    <property type="entry name" value="DBJ|BAA96220.1"/>
    <property type="match status" value="1"/>
</dbReference>
<accession>A0A835PQU6</accession>
<organism evidence="2 3">
    <name type="scientific">Vanilla planifolia</name>
    <name type="common">Vanilla</name>
    <dbReference type="NCBI Taxonomy" id="51239"/>
    <lineage>
        <taxon>Eukaryota</taxon>
        <taxon>Viridiplantae</taxon>
        <taxon>Streptophyta</taxon>
        <taxon>Embryophyta</taxon>
        <taxon>Tracheophyta</taxon>
        <taxon>Spermatophyta</taxon>
        <taxon>Magnoliopsida</taxon>
        <taxon>Liliopsida</taxon>
        <taxon>Asparagales</taxon>
        <taxon>Orchidaceae</taxon>
        <taxon>Vanilloideae</taxon>
        <taxon>Vanilleae</taxon>
        <taxon>Vanilla</taxon>
    </lineage>
</organism>
<dbReference type="AlphaFoldDB" id="A0A835PQU6"/>
<feature type="coiled-coil region" evidence="1">
    <location>
        <begin position="53"/>
        <end position="103"/>
    </location>
</feature>
<name>A0A835PQU6_VANPL</name>
<evidence type="ECO:0000313" key="3">
    <source>
        <dbReference type="Proteomes" id="UP000636800"/>
    </source>
</evidence>
<evidence type="ECO:0000256" key="1">
    <source>
        <dbReference type="SAM" id="Coils"/>
    </source>
</evidence>
<dbReference type="Proteomes" id="UP000636800">
    <property type="component" value="Chromosome 13"/>
</dbReference>
<evidence type="ECO:0000313" key="2">
    <source>
        <dbReference type="EMBL" id="KAG0455643.1"/>
    </source>
</evidence>
<keyword evidence="3" id="KW-1185">Reference proteome</keyword>
<proteinExistence type="predicted"/>
<dbReference type="PANTHER" id="PTHR36080">
    <property type="entry name" value="DBJ|BAA96220.1"/>
    <property type="match status" value="1"/>
</dbReference>
<dbReference type="EMBL" id="JADCNL010000013">
    <property type="protein sequence ID" value="KAG0455643.1"/>
    <property type="molecule type" value="Genomic_DNA"/>
</dbReference>